<organism evidence="1 2">
    <name type="scientific">Chitinophaga solisilvae</name>
    <dbReference type="NCBI Taxonomy" id="1233460"/>
    <lineage>
        <taxon>Bacteria</taxon>
        <taxon>Pseudomonadati</taxon>
        <taxon>Bacteroidota</taxon>
        <taxon>Chitinophagia</taxon>
        <taxon>Chitinophagales</taxon>
        <taxon>Chitinophagaceae</taxon>
        <taxon>Chitinophaga</taxon>
    </lineage>
</organism>
<dbReference type="RefSeq" id="WP_127035817.1">
    <property type="nucleotide sequence ID" value="NZ_JAABOK010000020.1"/>
</dbReference>
<sequence>MPEQLKLEITLDEANMILSALGNLPYIQVHRLIHQLQNQLGPQLLELDAGSDAPVNTNGKLNKTTAA</sequence>
<proteinExistence type="predicted"/>
<comment type="caution">
    <text evidence="1">The sequence shown here is derived from an EMBL/GenBank/DDBJ whole genome shotgun (WGS) entry which is preliminary data.</text>
</comment>
<dbReference type="AlphaFoldDB" id="A0A3S1DRZ4"/>
<dbReference type="EMBL" id="RIAR02000001">
    <property type="protein sequence ID" value="NSL86359.1"/>
    <property type="molecule type" value="Genomic_DNA"/>
</dbReference>
<name>A0A3S1DRZ4_9BACT</name>
<accession>A0A3S1DRZ4</accession>
<gene>
    <name evidence="1" type="ORF">ECE50_005940</name>
</gene>
<evidence type="ECO:0000313" key="2">
    <source>
        <dbReference type="Proteomes" id="UP000281028"/>
    </source>
</evidence>
<keyword evidence="2" id="KW-1185">Reference proteome</keyword>
<dbReference type="OrthoDB" id="983065at2"/>
<protein>
    <submittedName>
        <fullName evidence="1">Uncharacterized protein</fullName>
    </submittedName>
</protein>
<reference evidence="1" key="1">
    <citation type="submission" date="2020-05" db="EMBL/GenBank/DDBJ databases">
        <title>Chitinophaga laudate sp. nov., isolated from a tropical peat swamp.</title>
        <authorList>
            <person name="Goh C.B.S."/>
            <person name="Lee M.S."/>
            <person name="Parimannan S."/>
            <person name="Pasbakhsh P."/>
            <person name="Yule C.M."/>
            <person name="Rajandas H."/>
            <person name="Loke S."/>
            <person name="Croft L."/>
            <person name="Tan J.B.L."/>
        </authorList>
    </citation>
    <scope>NUCLEOTIDE SEQUENCE</scope>
    <source>
        <strain evidence="1">Mgbs1</strain>
    </source>
</reference>
<evidence type="ECO:0000313" key="1">
    <source>
        <dbReference type="EMBL" id="NSL86359.1"/>
    </source>
</evidence>
<dbReference type="Proteomes" id="UP000281028">
    <property type="component" value="Unassembled WGS sequence"/>
</dbReference>